<organism evidence="3 4">
    <name type="scientific">Clostridium botulinum B2 450</name>
    <dbReference type="NCBI Taxonomy" id="1379739"/>
    <lineage>
        <taxon>Bacteria</taxon>
        <taxon>Bacillati</taxon>
        <taxon>Bacillota</taxon>
        <taxon>Clostridia</taxon>
        <taxon>Eubacteriales</taxon>
        <taxon>Clostridiaceae</taxon>
        <taxon>Clostridium</taxon>
    </lineage>
</organism>
<accession>A0A0D1A2X8</accession>
<dbReference type="RefSeq" id="WP_003487833.1">
    <property type="nucleotide sequence ID" value="NZ_JXSU01000006.1"/>
</dbReference>
<dbReference type="PANTHER" id="PTHR47505:SF1">
    <property type="entry name" value="DNA UTILIZATION PROTEIN YHGH"/>
    <property type="match status" value="1"/>
</dbReference>
<dbReference type="Gene3D" id="3.40.50.2020">
    <property type="match status" value="1"/>
</dbReference>
<dbReference type="HOGENOM" id="CLU_054549_1_1_9"/>
<evidence type="ECO:0000313" key="4">
    <source>
        <dbReference type="Proteomes" id="UP000032250"/>
    </source>
</evidence>
<proteinExistence type="inferred from homology"/>
<dbReference type="PANTHER" id="PTHR47505">
    <property type="entry name" value="DNA UTILIZATION PROTEIN YHGH"/>
    <property type="match status" value="1"/>
</dbReference>
<gene>
    <name evidence="3" type="ORF">N495_00870</name>
</gene>
<comment type="similarity">
    <text evidence="1">Belongs to the ComF/GntX family.</text>
</comment>
<dbReference type="Pfam" id="PF00156">
    <property type="entry name" value="Pribosyltran"/>
    <property type="match status" value="1"/>
</dbReference>
<evidence type="ECO:0000259" key="2">
    <source>
        <dbReference type="Pfam" id="PF00156"/>
    </source>
</evidence>
<reference evidence="3 4" key="1">
    <citation type="submission" date="2014-06" db="EMBL/GenBank/DDBJ databases">
        <title>Genome characterization of distinct group I Clostridium botulinum lineages.</title>
        <authorList>
            <person name="Giordani F."/>
            <person name="Anselmo A."/>
            <person name="Fillo S."/>
            <person name="Palozzi A.M."/>
            <person name="Fortunato A."/>
            <person name="Gentile B."/>
            <person name="Ciammaruconi A."/>
            <person name="Anniballi F."/>
            <person name="De Medici D."/>
            <person name="Lista F."/>
        </authorList>
    </citation>
    <scope>NUCLEOTIDE SEQUENCE [LARGE SCALE GENOMIC DNA]</scope>
    <source>
        <strain evidence="3 4">B2 450</strain>
    </source>
</reference>
<dbReference type="Proteomes" id="UP000032250">
    <property type="component" value="Unassembled WGS sequence"/>
</dbReference>
<dbReference type="PATRIC" id="fig|1379739.3.peg.472"/>
<dbReference type="CDD" id="cd06223">
    <property type="entry name" value="PRTases_typeI"/>
    <property type="match status" value="1"/>
</dbReference>
<evidence type="ECO:0000313" key="3">
    <source>
        <dbReference type="EMBL" id="KIS25163.1"/>
    </source>
</evidence>
<keyword evidence="3" id="KW-0808">Transferase</keyword>
<sequence>MGTRIFNYIKYIIECIGEVIYPYENKCVICEKYIEEDLICKECLNAIKHCSDVKIIEKGKNCFSAFPTCYYSGIMMELILNLKYKGDFKSGEVIANLMCRKAKEINISTDIITFVPSSKKSYKKRGYNQSEYLARIISKSINIPIVYCLKKNINTKDQIGLNGIERWLNVKDSFKVYNERYVENKRILLIDDVLTTGATSFYCANELKKSGAKEIFILTAAKSDV</sequence>
<dbReference type="InterPro" id="IPR000836">
    <property type="entry name" value="PRTase_dom"/>
</dbReference>
<evidence type="ECO:0000256" key="1">
    <source>
        <dbReference type="ARBA" id="ARBA00008007"/>
    </source>
</evidence>
<dbReference type="OrthoDB" id="9779910at2"/>
<feature type="domain" description="Phosphoribosyltransferase" evidence="2">
    <location>
        <begin position="130"/>
        <end position="219"/>
    </location>
</feature>
<dbReference type="InterPro" id="IPR051910">
    <property type="entry name" value="ComF/GntX_DNA_util-trans"/>
</dbReference>
<dbReference type="InterPro" id="IPR029057">
    <property type="entry name" value="PRTase-like"/>
</dbReference>
<protein>
    <submittedName>
        <fullName evidence="3">Phosphoribosyl transferase</fullName>
    </submittedName>
</protein>
<comment type="caution">
    <text evidence="3">The sequence shown here is derived from an EMBL/GenBank/DDBJ whole genome shotgun (WGS) entry which is preliminary data.</text>
</comment>
<dbReference type="SUPFAM" id="SSF53271">
    <property type="entry name" value="PRTase-like"/>
    <property type="match status" value="1"/>
</dbReference>
<dbReference type="GO" id="GO:0016740">
    <property type="term" value="F:transferase activity"/>
    <property type="evidence" value="ECO:0007669"/>
    <property type="project" value="UniProtKB-KW"/>
</dbReference>
<dbReference type="EMBL" id="JXSU01000006">
    <property type="protein sequence ID" value="KIS25163.1"/>
    <property type="molecule type" value="Genomic_DNA"/>
</dbReference>
<name>A0A0D1A2X8_CLOBO</name>
<dbReference type="AlphaFoldDB" id="A0A0D1A2X8"/>